<evidence type="ECO:0000313" key="5">
    <source>
        <dbReference type="EMBL" id="CCB89924.1"/>
    </source>
</evidence>
<dbReference type="PROSITE" id="PS50199">
    <property type="entry name" value="ZF_RANBP2_2"/>
    <property type="match status" value="1"/>
</dbReference>
<dbReference type="InterPro" id="IPR001876">
    <property type="entry name" value="Znf_RanBP2"/>
</dbReference>
<dbReference type="GO" id="GO:0008270">
    <property type="term" value="F:zinc ion binding"/>
    <property type="evidence" value="ECO:0007669"/>
    <property type="project" value="UniProtKB-KW"/>
</dbReference>
<dbReference type="HOGENOM" id="CLU_2107376_0_0_0"/>
<dbReference type="AlphaFoldDB" id="F8L5N8"/>
<evidence type="ECO:0000256" key="3">
    <source>
        <dbReference type="ARBA" id="ARBA00022833"/>
    </source>
</evidence>
<evidence type="ECO:0000256" key="2">
    <source>
        <dbReference type="ARBA" id="ARBA00022771"/>
    </source>
</evidence>
<feature type="domain" description="RanBP2-type" evidence="4">
    <location>
        <begin position="85"/>
        <end position="115"/>
    </location>
</feature>
<reference evidence="5 6" key="2">
    <citation type="journal article" date="2011" name="Mol. Biol. Evol.">
        <title>Unity in variety--the pan-genome of the Chlamydiae.</title>
        <authorList>
            <person name="Collingro A."/>
            <person name="Tischler P."/>
            <person name="Weinmaier T."/>
            <person name="Penz T."/>
            <person name="Heinz E."/>
            <person name="Brunham R.C."/>
            <person name="Read T.D."/>
            <person name="Bavoil P.M."/>
            <person name="Sachse K."/>
            <person name="Kahane S."/>
            <person name="Friedman M.G."/>
            <person name="Rattei T."/>
            <person name="Myers G.S."/>
            <person name="Horn M."/>
        </authorList>
    </citation>
    <scope>NUCLEOTIDE SEQUENCE [LARGE SCALE GENOMIC DNA]</scope>
    <source>
        <strain evidence="6">ATCC VR-1471 / Z</strain>
    </source>
</reference>
<dbReference type="OrthoDB" id="9814654at2"/>
<dbReference type="EMBL" id="FR872582">
    <property type="protein sequence ID" value="CCB89924.1"/>
    <property type="molecule type" value="Genomic_DNA"/>
</dbReference>
<reference key="1">
    <citation type="journal article" date="2011" name="Mol. Biol. Evol.">
        <title>Unity in variety -- the pan-genome of the Chlamydiae.</title>
        <authorList>
            <person name="Collingro A."/>
            <person name="Tischler P."/>
            <person name="Weinmaier T."/>
            <person name="Penz T."/>
            <person name="Heinz E."/>
            <person name="Brunham R.C."/>
            <person name="Read T.D."/>
            <person name="Bavoil P.M."/>
            <person name="Sachse K."/>
            <person name="Kahane S."/>
            <person name="Friedman M.G."/>
            <person name="Rattei T."/>
            <person name="Myers G.S.A."/>
            <person name="Horn M."/>
        </authorList>
    </citation>
    <scope>NUCLEOTIDE SEQUENCE</scope>
    <source>
        <strain>Z</strain>
    </source>
</reference>
<keyword evidence="1" id="KW-0479">Metal-binding</keyword>
<dbReference type="RefSeq" id="WP_013944390.1">
    <property type="nucleotide sequence ID" value="NC_015713.1"/>
</dbReference>
<keyword evidence="6" id="KW-1185">Reference proteome</keyword>
<evidence type="ECO:0000259" key="4">
    <source>
        <dbReference type="PROSITE" id="PS50199"/>
    </source>
</evidence>
<accession>F8L5N8</accession>
<dbReference type="PROSITE" id="PS01358">
    <property type="entry name" value="ZF_RANBP2_1"/>
    <property type="match status" value="1"/>
</dbReference>
<dbReference type="SMART" id="SM00547">
    <property type="entry name" value="ZnF_RBZ"/>
    <property type="match status" value="1"/>
</dbReference>
<proteinExistence type="predicted"/>
<organism evidence="5 6">
    <name type="scientific">Simkania negevensis (strain ATCC VR-1471 / DSM 27360 / Z)</name>
    <dbReference type="NCBI Taxonomy" id="331113"/>
    <lineage>
        <taxon>Bacteria</taxon>
        <taxon>Pseudomonadati</taxon>
        <taxon>Chlamydiota</taxon>
        <taxon>Chlamydiia</taxon>
        <taxon>Parachlamydiales</taxon>
        <taxon>Simkaniaceae</taxon>
        <taxon>Simkania</taxon>
    </lineage>
</organism>
<name>F8L5N8_SIMNZ</name>
<dbReference type="KEGG" id="sng:SNE_A20470"/>
<evidence type="ECO:0000313" key="6">
    <source>
        <dbReference type="Proteomes" id="UP000000496"/>
    </source>
</evidence>
<protein>
    <recommendedName>
        <fullName evidence="4">RanBP2-type domain-containing protein</fullName>
    </recommendedName>
</protein>
<dbReference type="Proteomes" id="UP000000496">
    <property type="component" value="Chromosome gsn.131"/>
</dbReference>
<dbReference type="Gene3D" id="4.10.1060.10">
    <property type="entry name" value="Zinc finger, RanBP2-type"/>
    <property type="match status" value="1"/>
</dbReference>
<sequence>MRKWLLLFGILITNCMFAEINIKQIENSNYETIQTRYIEISPGDLDLSSEGLYTFFNGDWMEVVSLHRTHRGYEVEIKALDHLEERGPVMDWKCPHCGYINTMFQKKCGNCGRRP</sequence>
<keyword evidence="2" id="KW-0863">Zinc-finger</keyword>
<evidence type="ECO:0000256" key="1">
    <source>
        <dbReference type="ARBA" id="ARBA00022723"/>
    </source>
</evidence>
<keyword evidence="3" id="KW-0862">Zinc</keyword>
<gene>
    <name evidence="5" type="ordered locus">SNE_A20470</name>
</gene>